<evidence type="ECO:0000313" key="3">
    <source>
        <dbReference type="Proteomes" id="UP000031465"/>
    </source>
</evidence>
<dbReference type="Proteomes" id="UP000031465">
    <property type="component" value="Unassembled WGS sequence"/>
</dbReference>
<feature type="compositionally biased region" description="Polar residues" evidence="1">
    <location>
        <begin position="277"/>
        <end position="286"/>
    </location>
</feature>
<feature type="region of interest" description="Disordered" evidence="1">
    <location>
        <begin position="345"/>
        <end position="379"/>
    </location>
</feature>
<dbReference type="PATRIC" id="fig|362787.3.peg.485"/>
<evidence type="ECO:0000256" key="1">
    <source>
        <dbReference type="SAM" id="MobiDB-lite"/>
    </source>
</evidence>
<feature type="compositionally biased region" description="Basic and acidic residues" evidence="1">
    <location>
        <begin position="302"/>
        <end position="317"/>
    </location>
</feature>
<feature type="compositionally biased region" description="Basic and acidic residues" evidence="1">
    <location>
        <begin position="360"/>
        <end position="379"/>
    </location>
</feature>
<name>A0A0C1JQ65_9BACT</name>
<dbReference type="AlphaFoldDB" id="A0A0C1JQ65"/>
<feature type="compositionally biased region" description="Basic and acidic residues" evidence="1">
    <location>
        <begin position="157"/>
        <end position="170"/>
    </location>
</feature>
<gene>
    <name evidence="2" type="ORF">DB44_BG00690</name>
</gene>
<feature type="region of interest" description="Disordered" evidence="1">
    <location>
        <begin position="269"/>
        <end position="290"/>
    </location>
</feature>
<feature type="compositionally biased region" description="Basic and acidic residues" evidence="1">
    <location>
        <begin position="133"/>
        <end position="144"/>
    </location>
</feature>
<accession>A0A0C1JQ65</accession>
<comment type="caution">
    <text evidence="2">The sequence shown here is derived from an EMBL/GenBank/DDBJ whole genome shotgun (WGS) entry which is preliminary data.</text>
</comment>
<dbReference type="EMBL" id="JSAN01000030">
    <property type="protein sequence ID" value="KIC73380.1"/>
    <property type="molecule type" value="Genomic_DNA"/>
</dbReference>
<organism evidence="2 3">
    <name type="scientific">Candidatus Protochlamydia amoebophila</name>
    <dbReference type="NCBI Taxonomy" id="362787"/>
    <lineage>
        <taxon>Bacteria</taxon>
        <taxon>Pseudomonadati</taxon>
        <taxon>Chlamydiota</taxon>
        <taxon>Chlamydiia</taxon>
        <taxon>Parachlamydiales</taxon>
        <taxon>Parachlamydiaceae</taxon>
        <taxon>Candidatus Protochlamydia</taxon>
    </lineage>
</organism>
<feature type="compositionally biased region" description="Polar residues" evidence="1">
    <location>
        <begin position="318"/>
        <end position="332"/>
    </location>
</feature>
<feature type="region of interest" description="Disordered" evidence="1">
    <location>
        <begin position="302"/>
        <end position="332"/>
    </location>
</feature>
<feature type="region of interest" description="Disordered" evidence="1">
    <location>
        <begin position="119"/>
        <end position="180"/>
    </location>
</feature>
<evidence type="ECO:0000313" key="2">
    <source>
        <dbReference type="EMBL" id="KIC73380.1"/>
    </source>
</evidence>
<protein>
    <submittedName>
        <fullName evidence="2">Uncharacterized protein</fullName>
    </submittedName>
</protein>
<feature type="compositionally biased region" description="Basic residues" evidence="1">
    <location>
        <begin position="145"/>
        <end position="156"/>
    </location>
</feature>
<sequence>MTKVDFTREPIIETIVTPKEGYKLVVRSSKGSAQEEYFVDSVEVVSFSHALFFRSMERPKSFLVPVADYEILEVREARMVLKNAGLDRSIKIGGGREGNLKATNREFDKNEGVIEEEIVAEQEDTNIQVSENPESRQEVKVDKKRDRRRHYRKRRGGKGEEREENAKEAINDLSPSDIPPLEDEKINLLPPEEVIENGQTSTLSPSLLSSLLQPPPTLISETINRYRENALFKNAFFLTEDEQYKPHDKVQELLNEDDDVDFAPYLQEPTFAKEPESSNSGATEQLTGDKTELFENIIEQELKREEQTQEQIFKEIPSENTTSNEIALTNESNLAEYSGELSFPAYKKESENEGEVFSEESQKREENEKIVHSENKTDV</sequence>
<reference evidence="2 3" key="1">
    <citation type="journal article" date="2014" name="Mol. Biol. Evol.">
        <title>Massive expansion of Ubiquitination-related gene families within the Chlamydiae.</title>
        <authorList>
            <person name="Domman D."/>
            <person name="Collingro A."/>
            <person name="Lagkouvardos I."/>
            <person name="Gehre L."/>
            <person name="Weinmaier T."/>
            <person name="Rattei T."/>
            <person name="Subtil A."/>
            <person name="Horn M."/>
        </authorList>
    </citation>
    <scope>NUCLEOTIDE SEQUENCE [LARGE SCALE GENOMIC DNA]</scope>
    <source>
        <strain evidence="2 3">EI2</strain>
    </source>
</reference>
<proteinExistence type="predicted"/>